<dbReference type="RefSeq" id="WP_013594620.1">
    <property type="nucleotide sequence ID" value="NC_015138.1"/>
</dbReference>
<protein>
    <submittedName>
        <fullName evidence="2">DnaK family protein</fullName>
    </submittedName>
</protein>
<feature type="compositionally biased region" description="Low complexity" evidence="1">
    <location>
        <begin position="49"/>
        <end position="61"/>
    </location>
</feature>
<feature type="compositionally biased region" description="Polar residues" evidence="1">
    <location>
        <begin position="68"/>
        <end position="79"/>
    </location>
</feature>
<accession>F0QBE3</accession>
<sequence>MAILFPESEPAAGSPGKNDLARAPAAFPDGPNVAPGAHELEAAQGALPADAARGTAASASGETVRNPAKSTAAGNPAAT</sequence>
<feature type="region of interest" description="Disordered" evidence="1">
    <location>
        <begin position="1"/>
        <end position="79"/>
    </location>
</feature>
<dbReference type="Proteomes" id="UP000002482">
    <property type="component" value="Chromosome"/>
</dbReference>
<reference evidence="2" key="1">
    <citation type="submission" date="2011-02" db="EMBL/GenBank/DDBJ databases">
        <title>Complete sequence of Acidovorax avenae subsp. avenae ATCC 19860.</title>
        <authorList>
            <consortium name="US DOE Joint Genome Institute"/>
            <person name="Lucas S."/>
            <person name="Copeland A."/>
            <person name="Lapidus A."/>
            <person name="Cheng J.-F."/>
            <person name="Goodwin L."/>
            <person name="Pitluck S."/>
            <person name="Chertkov O."/>
            <person name="Held B."/>
            <person name="Detter J.C."/>
            <person name="Han C."/>
            <person name="Tapia R."/>
            <person name="Land M."/>
            <person name="Hauser L."/>
            <person name="Kyrpides N."/>
            <person name="Ivanova N."/>
            <person name="Ovchinnikova G."/>
            <person name="Pagani I."/>
            <person name="Gordon S."/>
            <person name="Woyke T."/>
        </authorList>
    </citation>
    <scope>NUCLEOTIDE SEQUENCE</scope>
    <source>
        <strain evidence="2">ATCC 19860</strain>
    </source>
</reference>
<dbReference type="OrthoDB" id="9952046at2"/>
<dbReference type="AlphaFoldDB" id="F0QBE3"/>
<evidence type="ECO:0000313" key="3">
    <source>
        <dbReference type="Proteomes" id="UP000002482"/>
    </source>
</evidence>
<gene>
    <name evidence="2" type="ordered locus">Acav_2196</name>
</gene>
<dbReference type="HOGENOM" id="CLU_2597981_0_0_4"/>
<dbReference type="KEGG" id="aaa:Acav_2196"/>
<organism evidence="2 3">
    <name type="scientific">Paracidovorax avenae (strain ATCC 19860 / DSM 7227 / CCUG 15838 / JCM 20985 / LMG 2117 / NCPPB 1011)</name>
    <name type="common">Acidovorax avenae</name>
    <dbReference type="NCBI Taxonomy" id="643561"/>
    <lineage>
        <taxon>Bacteria</taxon>
        <taxon>Pseudomonadati</taxon>
        <taxon>Pseudomonadota</taxon>
        <taxon>Betaproteobacteria</taxon>
        <taxon>Burkholderiales</taxon>
        <taxon>Comamonadaceae</taxon>
        <taxon>Paracidovorax</taxon>
    </lineage>
</organism>
<proteinExistence type="predicted"/>
<dbReference type="EMBL" id="CP002521">
    <property type="protein sequence ID" value="ADX46108.1"/>
    <property type="molecule type" value="Genomic_DNA"/>
</dbReference>
<keyword evidence="3" id="KW-1185">Reference proteome</keyword>
<name>F0QBE3_PARA1</name>
<evidence type="ECO:0000256" key="1">
    <source>
        <dbReference type="SAM" id="MobiDB-lite"/>
    </source>
</evidence>
<evidence type="ECO:0000313" key="2">
    <source>
        <dbReference type="EMBL" id="ADX46108.1"/>
    </source>
</evidence>
<dbReference type="GeneID" id="43402247"/>